<evidence type="ECO:0000256" key="1">
    <source>
        <dbReference type="SAM" id="MobiDB-lite"/>
    </source>
</evidence>
<proteinExistence type="predicted"/>
<name>A0ABX8AFL5_9BRAD</name>
<evidence type="ECO:0000313" key="2">
    <source>
        <dbReference type="EMBL" id="QUS42556.1"/>
    </source>
</evidence>
<dbReference type="EMBL" id="CP036498">
    <property type="protein sequence ID" value="QUS42556.1"/>
    <property type="molecule type" value="Genomic_DNA"/>
</dbReference>
<evidence type="ECO:0008006" key="4">
    <source>
        <dbReference type="Google" id="ProtNLM"/>
    </source>
</evidence>
<reference evidence="2 3" key="1">
    <citation type="submission" date="2019-02" db="EMBL/GenBank/DDBJ databases">
        <title>Emended description of the genus Rhodopseudomonas and description of Rhodopseudomonas albus sp. nov., a non-phototrophic, heavy-metal-tolerant bacterium isolated from garden soil.</title>
        <authorList>
            <person name="Bao Z."/>
            <person name="Cao W.W."/>
            <person name="Sato Y."/>
            <person name="Nishizawa T."/>
            <person name="Zhao J."/>
            <person name="Guo Y."/>
            <person name="Ohta H."/>
        </authorList>
    </citation>
    <scope>NUCLEOTIDE SEQUENCE [LARGE SCALE GENOMIC DNA]</scope>
    <source>
        <strain evidence="2 3">SK50-23</strain>
    </source>
</reference>
<sequence>MVAGAGAAHAQSYTAEQQSLCTGDAFRLCSSDIPDVDRVTACMVQKRALLSPGCAQFFRGPVAKPVPASLRKPASKARKAKKAARNS</sequence>
<protein>
    <recommendedName>
        <fullName evidence="4">Cysteine rich repeat-containing protein</fullName>
    </recommendedName>
</protein>
<accession>A0ABX8AFL5</accession>
<dbReference type="Proteomes" id="UP000682843">
    <property type="component" value="Chromosome"/>
</dbReference>
<feature type="region of interest" description="Disordered" evidence="1">
    <location>
        <begin position="68"/>
        <end position="87"/>
    </location>
</feature>
<gene>
    <name evidence="2" type="ORF">RPMA_23980</name>
</gene>
<feature type="compositionally biased region" description="Basic residues" evidence="1">
    <location>
        <begin position="73"/>
        <end position="87"/>
    </location>
</feature>
<organism evidence="2 3">
    <name type="scientific">Tardiphaga alba</name>
    <dbReference type="NCBI Taxonomy" id="340268"/>
    <lineage>
        <taxon>Bacteria</taxon>
        <taxon>Pseudomonadati</taxon>
        <taxon>Pseudomonadota</taxon>
        <taxon>Alphaproteobacteria</taxon>
        <taxon>Hyphomicrobiales</taxon>
        <taxon>Nitrobacteraceae</taxon>
        <taxon>Tardiphaga</taxon>
    </lineage>
</organism>
<evidence type="ECO:0000313" key="3">
    <source>
        <dbReference type="Proteomes" id="UP000682843"/>
    </source>
</evidence>
<keyword evidence="3" id="KW-1185">Reference proteome</keyword>